<dbReference type="Pfam" id="PF23868">
    <property type="entry name" value="Mmc1_C"/>
    <property type="match status" value="1"/>
</dbReference>
<dbReference type="EMBL" id="CAACVR010000067">
    <property type="protein sequence ID" value="VEU24003.1"/>
    <property type="molecule type" value="Genomic_DNA"/>
</dbReference>
<keyword evidence="1" id="KW-0732">Signal</keyword>
<feature type="non-terminal residue" evidence="3">
    <location>
        <position position="284"/>
    </location>
</feature>
<accession>A0A448YSW9</accession>
<evidence type="ECO:0000256" key="1">
    <source>
        <dbReference type="SAM" id="SignalP"/>
    </source>
</evidence>
<dbReference type="Proteomes" id="UP000290900">
    <property type="component" value="Unassembled WGS sequence"/>
</dbReference>
<feature type="domain" description="Mmc1 C-terminal" evidence="2">
    <location>
        <begin position="118"/>
        <end position="236"/>
    </location>
</feature>
<evidence type="ECO:0000313" key="3">
    <source>
        <dbReference type="EMBL" id="VEU24003.1"/>
    </source>
</evidence>
<name>A0A448YSW9_BRENA</name>
<evidence type="ECO:0000259" key="2">
    <source>
        <dbReference type="Pfam" id="PF23868"/>
    </source>
</evidence>
<dbReference type="OrthoDB" id="4083320at2759"/>
<dbReference type="AlphaFoldDB" id="A0A448YSW9"/>
<protein>
    <submittedName>
        <fullName evidence="3">DEKNAAC105093</fullName>
    </submittedName>
</protein>
<feature type="chain" id="PRO_5018977735" evidence="1">
    <location>
        <begin position="32"/>
        <end position="284"/>
    </location>
</feature>
<sequence length="284" mass="32241">MLYTLGKETSGYRPLILLLTSLLIDLRNSLGTEGVDDDIQLTQLRRQIAEWTQNSHLELQTKVTPYMDEVIMNKFTKLFQVVGNSDQLALTMANYMFNDQLQVKKSLFSSPIRCHGSLVDSNSNLNYLEGKIDGIFPSDEKNEPLSDPLKGLKKNVTQNMLPSLQGKLNCIFLKESIEIPLPVFCITTWGYIIDYIDLNTGAAIFTFSLALAAYKMSQGIYKEVSKFKDEYLDDLRVTIDKNLVYLNDKLSQNVNKYGSQLKVKTKLIEQLDAEVENVTSVQKK</sequence>
<gene>
    <name evidence="3" type="ORF">BRENAR_LOCUS4732</name>
</gene>
<dbReference type="STRING" id="13370.A0A448YSW9"/>
<proteinExistence type="predicted"/>
<dbReference type="InParanoid" id="A0A448YSW9"/>
<dbReference type="InterPro" id="IPR056196">
    <property type="entry name" value="Mmc1_C"/>
</dbReference>
<keyword evidence="4" id="KW-1185">Reference proteome</keyword>
<reference evidence="3 4" key="1">
    <citation type="submission" date="2018-12" db="EMBL/GenBank/DDBJ databases">
        <authorList>
            <person name="Tiukova I."/>
            <person name="Dainat J."/>
        </authorList>
    </citation>
    <scope>NUCLEOTIDE SEQUENCE [LARGE SCALE GENOMIC DNA]</scope>
</reference>
<feature type="signal peptide" evidence="1">
    <location>
        <begin position="1"/>
        <end position="31"/>
    </location>
</feature>
<organism evidence="3 4">
    <name type="scientific">Brettanomyces naardenensis</name>
    <name type="common">Yeast</name>
    <dbReference type="NCBI Taxonomy" id="13370"/>
    <lineage>
        <taxon>Eukaryota</taxon>
        <taxon>Fungi</taxon>
        <taxon>Dikarya</taxon>
        <taxon>Ascomycota</taxon>
        <taxon>Saccharomycotina</taxon>
        <taxon>Pichiomycetes</taxon>
        <taxon>Pichiales</taxon>
        <taxon>Pichiaceae</taxon>
        <taxon>Brettanomyces</taxon>
    </lineage>
</organism>
<evidence type="ECO:0000313" key="4">
    <source>
        <dbReference type="Proteomes" id="UP000290900"/>
    </source>
</evidence>